<dbReference type="SUPFAM" id="SSF50978">
    <property type="entry name" value="WD40 repeat-like"/>
    <property type="match status" value="1"/>
</dbReference>
<evidence type="ECO:0000313" key="5">
    <source>
        <dbReference type="EMBL" id="KAG1898948.1"/>
    </source>
</evidence>
<dbReference type="InterPro" id="IPR011659">
    <property type="entry name" value="WD40"/>
</dbReference>
<dbReference type="Pfam" id="PF07676">
    <property type="entry name" value="PD40"/>
    <property type="match status" value="1"/>
</dbReference>
<dbReference type="InterPro" id="IPR001680">
    <property type="entry name" value="WD40_rpt"/>
</dbReference>
<keyword evidence="6" id="KW-1185">Reference proteome</keyword>
<dbReference type="SMART" id="SM00320">
    <property type="entry name" value="WD40"/>
    <property type="match status" value="1"/>
</dbReference>
<name>A0AAD4HJJ6_9AGAM</name>
<dbReference type="GeneID" id="64659667"/>
<dbReference type="GO" id="GO:0006406">
    <property type="term" value="P:mRNA export from nucleus"/>
    <property type="evidence" value="ECO:0007669"/>
    <property type="project" value="InterPro"/>
</dbReference>
<evidence type="ECO:0000256" key="4">
    <source>
        <dbReference type="PROSITE-ProRule" id="PRU00221"/>
    </source>
</evidence>
<reference evidence="5" key="1">
    <citation type="journal article" date="2020" name="New Phytol.">
        <title>Comparative genomics reveals dynamic genome evolution in host specialist ectomycorrhizal fungi.</title>
        <authorList>
            <person name="Lofgren L.A."/>
            <person name="Nguyen N.H."/>
            <person name="Vilgalys R."/>
            <person name="Ruytinx J."/>
            <person name="Liao H.L."/>
            <person name="Branco S."/>
            <person name="Kuo A."/>
            <person name="LaButti K."/>
            <person name="Lipzen A."/>
            <person name="Andreopoulos W."/>
            <person name="Pangilinan J."/>
            <person name="Riley R."/>
            <person name="Hundley H."/>
            <person name="Na H."/>
            <person name="Barry K."/>
            <person name="Grigoriev I.V."/>
            <person name="Stajich J.E."/>
            <person name="Kennedy P.G."/>
        </authorList>
    </citation>
    <scope>NUCLEOTIDE SEQUENCE</scope>
    <source>
        <strain evidence="5">FC203</strain>
    </source>
</reference>
<keyword evidence="2" id="KW-0677">Repeat</keyword>
<dbReference type="InterPro" id="IPR040132">
    <property type="entry name" value="Tex1/THOC3"/>
</dbReference>
<gene>
    <name evidence="5" type="ORF">F5891DRAFT_1164793</name>
</gene>
<evidence type="ECO:0000256" key="3">
    <source>
        <dbReference type="ARBA" id="ARBA00046343"/>
    </source>
</evidence>
<feature type="repeat" description="WD" evidence="4">
    <location>
        <begin position="213"/>
        <end position="247"/>
    </location>
</feature>
<evidence type="ECO:0000256" key="1">
    <source>
        <dbReference type="ARBA" id="ARBA00022574"/>
    </source>
</evidence>
<evidence type="ECO:0000313" key="6">
    <source>
        <dbReference type="Proteomes" id="UP001195769"/>
    </source>
</evidence>
<dbReference type="AlphaFoldDB" id="A0AAD4HJJ6"/>
<comment type="similarity">
    <text evidence="3">Belongs to the THOC3 family.</text>
</comment>
<sequence>MPVLRDIGLWKLASTVKEKEEAAPLQRPPSPPSSYNIRCSRFPAHKPRDLRIPSPQAITHVAWSCDGKRLAGIETNVRTIYCISSGATLPATHFSGGDSDDVDYISWNPTHPELFCTSSQKDRRIVFGMHDAKSRYTQQMVLKISPVQTNYSPDGRTLIFTSAGLQLFFLTHRKDGDATKAHIVASAAMFNHVGDGIILTHYSEHSLTLRESPAAHVGGCVAVALDPQGRYLASGGYDSIVNMFDLSEWICARTISTCENAINALSFSYDGEYLAIAYATETGAPLHRVPALAPSPTVTWHPSKYVFAYCGQTKLREGGPPPVAIISLLGGGI</sequence>
<dbReference type="RefSeq" id="XP_041224524.1">
    <property type="nucleotide sequence ID" value="XM_041365369.1"/>
</dbReference>
<dbReference type="InterPro" id="IPR015943">
    <property type="entry name" value="WD40/YVTN_repeat-like_dom_sf"/>
</dbReference>
<dbReference type="Gene3D" id="2.120.10.30">
    <property type="entry name" value="TolB, C-terminal domain"/>
    <property type="match status" value="1"/>
</dbReference>
<proteinExistence type="inferred from homology"/>
<dbReference type="InterPro" id="IPR011042">
    <property type="entry name" value="6-blade_b-propeller_TolB-like"/>
</dbReference>
<dbReference type="InterPro" id="IPR036322">
    <property type="entry name" value="WD40_repeat_dom_sf"/>
</dbReference>
<protein>
    <submittedName>
        <fullName evidence="5">WD40-repeat-containing domain protein</fullName>
    </submittedName>
</protein>
<dbReference type="EMBL" id="JABBWK010000035">
    <property type="protein sequence ID" value="KAG1898948.1"/>
    <property type="molecule type" value="Genomic_DNA"/>
</dbReference>
<dbReference type="GO" id="GO:0000445">
    <property type="term" value="C:THO complex part of transcription export complex"/>
    <property type="evidence" value="ECO:0007669"/>
    <property type="project" value="TreeGrafter"/>
</dbReference>
<dbReference type="Gene3D" id="2.130.10.10">
    <property type="entry name" value="YVTN repeat-like/Quinoprotein amine dehydrogenase"/>
    <property type="match status" value="1"/>
</dbReference>
<comment type="caution">
    <text evidence="5">The sequence shown here is derived from an EMBL/GenBank/DDBJ whole genome shotgun (WGS) entry which is preliminary data.</text>
</comment>
<dbReference type="Proteomes" id="UP001195769">
    <property type="component" value="Unassembled WGS sequence"/>
</dbReference>
<accession>A0AAD4HJJ6</accession>
<keyword evidence="1 4" id="KW-0853">WD repeat</keyword>
<organism evidence="5 6">
    <name type="scientific">Suillus fuscotomentosus</name>
    <dbReference type="NCBI Taxonomy" id="1912939"/>
    <lineage>
        <taxon>Eukaryota</taxon>
        <taxon>Fungi</taxon>
        <taxon>Dikarya</taxon>
        <taxon>Basidiomycota</taxon>
        <taxon>Agaricomycotina</taxon>
        <taxon>Agaricomycetes</taxon>
        <taxon>Agaricomycetidae</taxon>
        <taxon>Boletales</taxon>
        <taxon>Suillineae</taxon>
        <taxon>Suillaceae</taxon>
        <taxon>Suillus</taxon>
    </lineage>
</organism>
<dbReference type="PANTHER" id="PTHR22839">
    <property type="entry name" value="THO COMPLEX SUBUNIT 3 THO3"/>
    <property type="match status" value="1"/>
</dbReference>
<evidence type="ECO:0000256" key="2">
    <source>
        <dbReference type="ARBA" id="ARBA00022737"/>
    </source>
</evidence>
<dbReference type="PROSITE" id="PS50082">
    <property type="entry name" value="WD_REPEATS_2"/>
    <property type="match status" value="1"/>
</dbReference>
<dbReference type="Pfam" id="PF00400">
    <property type="entry name" value="WD40"/>
    <property type="match status" value="1"/>
</dbReference>
<dbReference type="PANTHER" id="PTHR22839:SF0">
    <property type="entry name" value="THO COMPLEX SUBUNIT 3"/>
    <property type="match status" value="1"/>
</dbReference>